<accession>A0AAW4WX99</accession>
<keyword evidence="4" id="KW-1185">Reference proteome</keyword>
<evidence type="ECO:0000259" key="2">
    <source>
        <dbReference type="Pfam" id="PF03193"/>
    </source>
</evidence>
<dbReference type="Gene3D" id="3.40.50.300">
    <property type="entry name" value="P-loop containing nucleotide triphosphate hydrolases"/>
    <property type="match status" value="1"/>
</dbReference>
<keyword evidence="1" id="KW-0690">Ribosome biogenesis</keyword>
<dbReference type="GO" id="GO:0005525">
    <property type="term" value="F:GTP binding"/>
    <property type="evidence" value="ECO:0007669"/>
    <property type="project" value="InterPro"/>
</dbReference>
<sequence length="104" mass="11306">MAANIDTSLIVSSLKQDFNLRRLERYLTMAWNSGAKPVIVLSKADLCNDAQAKKAEVEKEAFGAPIHIICSLTGEGLNELKEYLNRGDTTALLGSSGVGEFVNY</sequence>
<feature type="domain" description="EngC GTPase" evidence="2">
    <location>
        <begin position="1"/>
        <end position="99"/>
    </location>
</feature>
<comment type="caution">
    <text evidence="3">The sequence shown here is derived from an EMBL/GenBank/DDBJ whole genome shotgun (WGS) entry which is preliminary data.</text>
</comment>
<protein>
    <submittedName>
        <fullName evidence="3">GTPase RsgA</fullName>
    </submittedName>
</protein>
<dbReference type="GO" id="GO:0003924">
    <property type="term" value="F:GTPase activity"/>
    <property type="evidence" value="ECO:0007669"/>
    <property type="project" value="InterPro"/>
</dbReference>
<evidence type="ECO:0000313" key="3">
    <source>
        <dbReference type="EMBL" id="MCC3143927.1"/>
    </source>
</evidence>
<dbReference type="InterPro" id="IPR010914">
    <property type="entry name" value="RsgA_GTPase_dom"/>
</dbReference>
<organism evidence="3 4">
    <name type="scientific">Halanaerobium polyolivorans</name>
    <dbReference type="NCBI Taxonomy" id="2886943"/>
    <lineage>
        <taxon>Bacteria</taxon>
        <taxon>Bacillati</taxon>
        <taxon>Bacillota</taxon>
        <taxon>Clostridia</taxon>
        <taxon>Halanaerobiales</taxon>
        <taxon>Halanaerobiaceae</taxon>
        <taxon>Halanaerobium</taxon>
    </lineage>
</organism>
<evidence type="ECO:0000313" key="4">
    <source>
        <dbReference type="Proteomes" id="UP001199296"/>
    </source>
</evidence>
<dbReference type="AlphaFoldDB" id="A0AAW4WX99"/>
<evidence type="ECO:0000256" key="1">
    <source>
        <dbReference type="ARBA" id="ARBA00022517"/>
    </source>
</evidence>
<dbReference type="EMBL" id="JAJFAT010000001">
    <property type="protein sequence ID" value="MCC3143927.1"/>
    <property type="molecule type" value="Genomic_DNA"/>
</dbReference>
<dbReference type="Proteomes" id="UP001199296">
    <property type="component" value="Unassembled WGS sequence"/>
</dbReference>
<proteinExistence type="predicted"/>
<dbReference type="InterPro" id="IPR027417">
    <property type="entry name" value="P-loop_NTPase"/>
</dbReference>
<name>A0AAW4WX99_9FIRM</name>
<reference evidence="3 4" key="1">
    <citation type="submission" date="2021-10" db="EMBL/GenBank/DDBJ databases">
        <authorList>
            <person name="Grouzdev D.S."/>
            <person name="Pantiukh K.S."/>
            <person name="Krutkina M.S."/>
        </authorList>
    </citation>
    <scope>NUCLEOTIDE SEQUENCE [LARGE SCALE GENOMIC DNA]</scope>
    <source>
        <strain evidence="3 4">Z-7514</strain>
    </source>
</reference>
<dbReference type="Pfam" id="PF03193">
    <property type="entry name" value="RsgA_GTPase"/>
    <property type="match status" value="1"/>
</dbReference>
<gene>
    <name evidence="3" type="primary">rsgA</name>
    <name evidence="3" type="ORF">LJ207_01145</name>
</gene>
<dbReference type="PANTHER" id="PTHR32120:SF10">
    <property type="entry name" value="SMALL RIBOSOMAL SUBUNIT BIOGENESIS GTPASE RSGA"/>
    <property type="match status" value="1"/>
</dbReference>
<dbReference type="InterPro" id="IPR004881">
    <property type="entry name" value="Ribosome_biogen_GTPase_RsgA"/>
</dbReference>
<dbReference type="PANTHER" id="PTHR32120">
    <property type="entry name" value="SMALL RIBOSOMAL SUBUNIT BIOGENESIS GTPASE RSGA"/>
    <property type="match status" value="1"/>
</dbReference>
<dbReference type="GO" id="GO:0042254">
    <property type="term" value="P:ribosome biogenesis"/>
    <property type="evidence" value="ECO:0007669"/>
    <property type="project" value="UniProtKB-KW"/>
</dbReference>
<dbReference type="SUPFAM" id="SSF52540">
    <property type="entry name" value="P-loop containing nucleoside triphosphate hydrolases"/>
    <property type="match status" value="1"/>
</dbReference>
<dbReference type="RefSeq" id="WP_229343272.1">
    <property type="nucleotide sequence ID" value="NZ_JAJFAT010000001.1"/>
</dbReference>